<dbReference type="InterPro" id="IPR023035">
    <property type="entry name" value="Ribosomal_uS9_bac/plastid"/>
</dbReference>
<evidence type="ECO:0000256" key="2">
    <source>
        <dbReference type="ARBA" id="ARBA00022980"/>
    </source>
</evidence>
<dbReference type="InterPro" id="IPR014721">
    <property type="entry name" value="Ribsml_uS5_D2-typ_fold_subgr"/>
</dbReference>
<comment type="caution">
    <text evidence="8">The sequence shown here is derived from an EMBL/GenBank/DDBJ whole genome shotgun (WGS) entry which is preliminary data.</text>
</comment>
<evidence type="ECO:0000256" key="1">
    <source>
        <dbReference type="ARBA" id="ARBA00005251"/>
    </source>
</evidence>
<dbReference type="Pfam" id="PF00380">
    <property type="entry name" value="Ribosomal_S9"/>
    <property type="match status" value="1"/>
</dbReference>
<evidence type="ECO:0000256" key="3">
    <source>
        <dbReference type="ARBA" id="ARBA00023274"/>
    </source>
</evidence>
<dbReference type="SUPFAM" id="SSF54211">
    <property type="entry name" value="Ribosomal protein S5 domain 2-like"/>
    <property type="match status" value="1"/>
</dbReference>
<evidence type="ECO:0000256" key="6">
    <source>
        <dbReference type="RuleBase" id="RU003815"/>
    </source>
</evidence>
<name>A0A1J4SC74_9BACT</name>
<evidence type="ECO:0000256" key="4">
    <source>
        <dbReference type="ARBA" id="ARBA00035259"/>
    </source>
</evidence>
<accession>A0A1J4SC74</accession>
<feature type="region of interest" description="Disordered" evidence="7">
    <location>
        <begin position="96"/>
        <end position="129"/>
    </location>
</feature>
<dbReference type="PROSITE" id="PS00360">
    <property type="entry name" value="RIBOSOMAL_S9"/>
    <property type="match status" value="1"/>
</dbReference>
<reference evidence="8 9" key="1">
    <citation type="journal article" date="2016" name="Environ. Microbiol.">
        <title>Genomic resolution of a cold subsurface aquifer community provides metabolic insights for novel microbes adapted to high CO concentrations.</title>
        <authorList>
            <person name="Probst A.J."/>
            <person name="Castelle C.J."/>
            <person name="Singh A."/>
            <person name="Brown C.T."/>
            <person name="Anantharaman K."/>
            <person name="Sharon I."/>
            <person name="Hug L.A."/>
            <person name="Burstein D."/>
            <person name="Emerson J.B."/>
            <person name="Thomas B.C."/>
            <person name="Banfield J.F."/>
        </authorList>
    </citation>
    <scope>NUCLEOTIDE SEQUENCE [LARGE SCALE GENOMIC DNA]</scope>
    <source>
        <strain evidence="8">CG1_02_38_46</strain>
    </source>
</reference>
<dbReference type="EMBL" id="MNUO01000069">
    <property type="protein sequence ID" value="OIN96995.1"/>
    <property type="molecule type" value="Genomic_DNA"/>
</dbReference>
<dbReference type="InterPro" id="IPR000754">
    <property type="entry name" value="Ribosomal_uS9"/>
</dbReference>
<dbReference type="HAMAP" id="MF_00532_B">
    <property type="entry name" value="Ribosomal_uS9_B"/>
    <property type="match status" value="1"/>
</dbReference>
<dbReference type="PANTHER" id="PTHR21569">
    <property type="entry name" value="RIBOSOMAL PROTEIN S9"/>
    <property type="match status" value="1"/>
</dbReference>
<keyword evidence="2 5" id="KW-0689">Ribosomal protein</keyword>
<dbReference type="FunFam" id="3.30.230.10:FF:000001">
    <property type="entry name" value="30S ribosomal protein S9"/>
    <property type="match status" value="1"/>
</dbReference>
<keyword evidence="3 5" id="KW-0687">Ribonucleoprotein</keyword>
<dbReference type="InterPro" id="IPR020574">
    <property type="entry name" value="Ribosomal_uS9_CS"/>
</dbReference>
<dbReference type="InterPro" id="IPR020568">
    <property type="entry name" value="Ribosomal_Su5_D2-typ_SF"/>
</dbReference>
<organism evidence="8 9">
    <name type="scientific">Candidatus Desantisbacteria bacterium CG1_02_38_46</name>
    <dbReference type="NCBI Taxonomy" id="1817893"/>
    <lineage>
        <taxon>Bacteria</taxon>
        <taxon>Candidatus Desantisiibacteriota</taxon>
    </lineage>
</organism>
<dbReference type="PANTHER" id="PTHR21569:SF1">
    <property type="entry name" value="SMALL RIBOSOMAL SUBUNIT PROTEIN US9M"/>
    <property type="match status" value="1"/>
</dbReference>
<evidence type="ECO:0000256" key="5">
    <source>
        <dbReference type="HAMAP-Rule" id="MF_00532"/>
    </source>
</evidence>
<dbReference type="STRING" id="1817893.AUJ66_04680"/>
<dbReference type="AlphaFoldDB" id="A0A1J4SC74"/>
<dbReference type="GO" id="GO:0006412">
    <property type="term" value="P:translation"/>
    <property type="evidence" value="ECO:0007669"/>
    <property type="project" value="UniProtKB-UniRule"/>
</dbReference>
<evidence type="ECO:0000313" key="8">
    <source>
        <dbReference type="EMBL" id="OIN96995.1"/>
    </source>
</evidence>
<evidence type="ECO:0000256" key="7">
    <source>
        <dbReference type="SAM" id="MobiDB-lite"/>
    </source>
</evidence>
<dbReference type="Gene3D" id="3.30.230.10">
    <property type="match status" value="1"/>
</dbReference>
<feature type="compositionally biased region" description="Basic and acidic residues" evidence="7">
    <location>
        <begin position="105"/>
        <end position="114"/>
    </location>
</feature>
<dbReference type="Proteomes" id="UP000182278">
    <property type="component" value="Unassembled WGS sequence"/>
</dbReference>
<dbReference type="GO" id="GO:0003723">
    <property type="term" value="F:RNA binding"/>
    <property type="evidence" value="ECO:0007669"/>
    <property type="project" value="TreeGrafter"/>
</dbReference>
<protein>
    <recommendedName>
        <fullName evidence="4 5">Small ribosomal subunit protein uS9</fullName>
    </recommendedName>
</protein>
<dbReference type="GO" id="GO:0003735">
    <property type="term" value="F:structural constituent of ribosome"/>
    <property type="evidence" value="ECO:0007669"/>
    <property type="project" value="InterPro"/>
</dbReference>
<sequence>MAEFFYGTGRRKTSIARVRLVPGTGKIIVNEKEIAAYFGRQILQNVVRQPLEATSTLDKFDVLANVEGGGIHGQADAIKLGIARALTHANPDTIPTLKKASLLTRDPREKERKKYGQKGARGKFQWSKR</sequence>
<dbReference type="NCBIfam" id="NF001099">
    <property type="entry name" value="PRK00132.1"/>
    <property type="match status" value="1"/>
</dbReference>
<proteinExistence type="inferred from homology"/>
<comment type="similarity">
    <text evidence="1 5 6">Belongs to the universal ribosomal protein uS9 family.</text>
</comment>
<gene>
    <name evidence="5" type="primary">rpsI</name>
    <name evidence="8" type="ORF">AUJ66_04680</name>
</gene>
<evidence type="ECO:0000313" key="9">
    <source>
        <dbReference type="Proteomes" id="UP000182278"/>
    </source>
</evidence>
<dbReference type="GO" id="GO:0022627">
    <property type="term" value="C:cytosolic small ribosomal subunit"/>
    <property type="evidence" value="ECO:0007669"/>
    <property type="project" value="TreeGrafter"/>
</dbReference>